<dbReference type="SUPFAM" id="SSF161098">
    <property type="entry name" value="MetI-like"/>
    <property type="match status" value="1"/>
</dbReference>
<feature type="transmembrane region" description="Helical" evidence="7">
    <location>
        <begin position="232"/>
        <end position="250"/>
    </location>
</feature>
<dbReference type="RefSeq" id="WP_202957111.1">
    <property type="nucleotide sequence ID" value="NZ_JAPCID010000008.1"/>
</dbReference>
<dbReference type="PANTHER" id="PTHR30151">
    <property type="entry name" value="ALKANE SULFONATE ABC TRANSPORTER-RELATED, MEMBRANE SUBUNIT"/>
    <property type="match status" value="1"/>
</dbReference>
<dbReference type="InterPro" id="IPR035906">
    <property type="entry name" value="MetI-like_sf"/>
</dbReference>
<proteinExistence type="inferred from homology"/>
<evidence type="ECO:0000256" key="6">
    <source>
        <dbReference type="ARBA" id="ARBA00023136"/>
    </source>
</evidence>
<dbReference type="CDD" id="cd06261">
    <property type="entry name" value="TM_PBP2"/>
    <property type="match status" value="1"/>
</dbReference>
<keyword evidence="6 7" id="KW-0472">Membrane</keyword>
<dbReference type="EMBL" id="JAPCID010000008">
    <property type="protein sequence ID" value="MDA0137225.1"/>
    <property type="molecule type" value="Genomic_DNA"/>
</dbReference>
<feature type="transmembrane region" description="Helical" evidence="7">
    <location>
        <begin position="135"/>
        <end position="156"/>
    </location>
</feature>
<dbReference type="InterPro" id="IPR000515">
    <property type="entry name" value="MetI-like"/>
</dbReference>
<gene>
    <name evidence="9" type="ORF">OJ962_06925</name>
</gene>
<evidence type="ECO:0000256" key="3">
    <source>
        <dbReference type="ARBA" id="ARBA00022475"/>
    </source>
</evidence>
<comment type="similarity">
    <text evidence="7">Belongs to the binding-protein-dependent transport system permease family.</text>
</comment>
<feature type="domain" description="ABC transmembrane type-1" evidence="8">
    <location>
        <begin position="71"/>
        <end position="250"/>
    </location>
</feature>
<evidence type="ECO:0000313" key="9">
    <source>
        <dbReference type="EMBL" id="MDA0137225.1"/>
    </source>
</evidence>
<feature type="transmembrane region" description="Helical" evidence="7">
    <location>
        <begin position="108"/>
        <end position="129"/>
    </location>
</feature>
<accession>A0ABT4RFC4</accession>
<keyword evidence="3" id="KW-1003">Cell membrane</keyword>
<keyword evidence="2 7" id="KW-0813">Transport</keyword>
<reference evidence="9" key="1">
    <citation type="submission" date="2022-10" db="EMBL/GenBank/DDBJ databases">
        <title>The WGS of Solirubrobacter sp. CPCC 204708.</title>
        <authorList>
            <person name="Jiang Z."/>
        </authorList>
    </citation>
    <scope>NUCLEOTIDE SEQUENCE</scope>
    <source>
        <strain evidence="9">CPCC 204708</strain>
    </source>
</reference>
<organism evidence="9 10">
    <name type="scientific">Solirubrobacter deserti</name>
    <dbReference type="NCBI Taxonomy" id="2282478"/>
    <lineage>
        <taxon>Bacteria</taxon>
        <taxon>Bacillati</taxon>
        <taxon>Actinomycetota</taxon>
        <taxon>Thermoleophilia</taxon>
        <taxon>Solirubrobacterales</taxon>
        <taxon>Solirubrobacteraceae</taxon>
        <taxon>Solirubrobacter</taxon>
    </lineage>
</organism>
<evidence type="ECO:0000256" key="7">
    <source>
        <dbReference type="RuleBase" id="RU363032"/>
    </source>
</evidence>
<keyword evidence="4 7" id="KW-0812">Transmembrane</keyword>
<evidence type="ECO:0000259" key="8">
    <source>
        <dbReference type="PROSITE" id="PS50928"/>
    </source>
</evidence>
<evidence type="ECO:0000256" key="1">
    <source>
        <dbReference type="ARBA" id="ARBA00004651"/>
    </source>
</evidence>
<feature type="transmembrane region" description="Helical" evidence="7">
    <location>
        <begin position="177"/>
        <end position="196"/>
    </location>
</feature>
<feature type="transmembrane region" description="Helical" evidence="7">
    <location>
        <begin position="78"/>
        <end position="96"/>
    </location>
</feature>
<evidence type="ECO:0000256" key="5">
    <source>
        <dbReference type="ARBA" id="ARBA00022989"/>
    </source>
</evidence>
<evidence type="ECO:0000313" key="10">
    <source>
        <dbReference type="Proteomes" id="UP001147700"/>
    </source>
</evidence>
<feature type="transmembrane region" description="Helical" evidence="7">
    <location>
        <begin position="27"/>
        <end position="50"/>
    </location>
</feature>
<comment type="subcellular location">
    <subcellularLocation>
        <location evidence="1 7">Cell membrane</location>
        <topology evidence="1 7">Multi-pass membrane protein</topology>
    </subcellularLocation>
</comment>
<keyword evidence="5 7" id="KW-1133">Transmembrane helix</keyword>
<evidence type="ECO:0000256" key="4">
    <source>
        <dbReference type="ARBA" id="ARBA00022692"/>
    </source>
</evidence>
<name>A0ABT4RFC4_9ACTN</name>
<evidence type="ECO:0000256" key="2">
    <source>
        <dbReference type="ARBA" id="ARBA00022448"/>
    </source>
</evidence>
<sequence length="267" mass="28964">MTAVAEAASTQAKPRERWTDNKWVQRAIVWGALLALYELLAIILGDFYLASLEDIVSGFGQIVEEGRIPTVLTSLEHLLVGFALAAAVGIPIGVAMGRSFVVDQVIGMYVRGLFVTSLAALLPLLIILFGVGFRFQVAVVFLFSVFFVIVNTAAGARAVPRQLMRTAEAFCVSPTRRFTAVVLPSSLPYIVIGLRLAVANAYTGMVLAELWVGVGTGGILKNMGQNRDLPKFFAMVLLITALAAFSSYLIRVLEKRLMPWAKEVRAA</sequence>
<comment type="caution">
    <text evidence="9">The sequence shown here is derived from an EMBL/GenBank/DDBJ whole genome shotgun (WGS) entry which is preliminary data.</text>
</comment>
<dbReference type="PROSITE" id="PS50928">
    <property type="entry name" value="ABC_TM1"/>
    <property type="match status" value="1"/>
</dbReference>
<dbReference type="Gene3D" id="1.10.3720.10">
    <property type="entry name" value="MetI-like"/>
    <property type="match status" value="1"/>
</dbReference>
<dbReference type="Pfam" id="PF00528">
    <property type="entry name" value="BPD_transp_1"/>
    <property type="match status" value="1"/>
</dbReference>
<dbReference type="Proteomes" id="UP001147700">
    <property type="component" value="Unassembled WGS sequence"/>
</dbReference>
<protein>
    <submittedName>
        <fullName evidence="9">ABC transporter permease subunit</fullName>
    </submittedName>
</protein>
<keyword evidence="10" id="KW-1185">Reference proteome</keyword>
<dbReference type="PANTHER" id="PTHR30151:SF0">
    <property type="entry name" value="ABC TRANSPORTER PERMEASE PROTEIN MJ0413-RELATED"/>
    <property type="match status" value="1"/>
</dbReference>